<dbReference type="EMBL" id="SPMX01000056">
    <property type="protein sequence ID" value="NMQ06855.1"/>
    <property type="molecule type" value="Genomic_DNA"/>
</dbReference>
<sequence>MERVILVLALLAGLHLILSFLRSAAQTVQDWLLQKPAPTVTPELAKEARTDWRPYHVPACQRRSLIEPDRVKSGEASFEVIA</sequence>
<evidence type="ECO:0000313" key="2">
    <source>
        <dbReference type="Proteomes" id="UP000886469"/>
    </source>
</evidence>
<reference evidence="1" key="1">
    <citation type="submission" date="2019-03" db="EMBL/GenBank/DDBJ databases">
        <title>Metabolic reconstructions from genomes of highly enriched 'Candidatus Accumulibacter' and 'Candidatus Competibacter' bioreactor populations.</title>
        <authorList>
            <person name="Annavajhala M.K."/>
            <person name="Welles L."/>
            <person name="Abbas B."/>
            <person name="Sorokin D."/>
            <person name="Park H."/>
            <person name="Van Loosdrecht M."/>
            <person name="Chandran K."/>
        </authorList>
    </citation>
    <scope>NUCLEOTIDE SEQUENCE</scope>
    <source>
        <strain evidence="1">SBR_L</strain>
    </source>
</reference>
<name>A0ABX1TE61_9PROT</name>
<comment type="caution">
    <text evidence="1">The sequence shown here is derived from an EMBL/GenBank/DDBJ whole genome shotgun (WGS) entry which is preliminary data.</text>
</comment>
<dbReference type="Proteomes" id="UP000886469">
    <property type="component" value="Unassembled WGS sequence"/>
</dbReference>
<keyword evidence="2" id="KW-1185">Reference proteome</keyword>
<organism evidence="1 2">
    <name type="scientific">Candidatus Accumulibacter contiguus</name>
    <dbReference type="NCBI Taxonomy" id="2954381"/>
    <lineage>
        <taxon>Bacteria</taxon>
        <taxon>Pseudomonadati</taxon>
        <taxon>Pseudomonadota</taxon>
        <taxon>Betaproteobacteria</taxon>
        <taxon>Candidatus Accumulibacter</taxon>
    </lineage>
</organism>
<accession>A0ABX1TE61</accession>
<evidence type="ECO:0000313" key="1">
    <source>
        <dbReference type="EMBL" id="NMQ06855.1"/>
    </source>
</evidence>
<gene>
    <name evidence="1" type="ORF">E4Q08_17165</name>
</gene>
<protein>
    <submittedName>
        <fullName evidence="1">Uncharacterized protein</fullName>
    </submittedName>
</protein>
<proteinExistence type="predicted"/>
<dbReference type="RefSeq" id="WP_169071277.1">
    <property type="nucleotide sequence ID" value="NZ_SPMX01000056.1"/>
</dbReference>